<dbReference type="SMART" id="SM00530">
    <property type="entry name" value="HTH_XRE"/>
    <property type="match status" value="1"/>
</dbReference>
<name>A0ABV3PXD6_9HYPH</name>
<organism evidence="2 3">
    <name type="scientific">Labrys neptuniae</name>
    <dbReference type="NCBI Taxonomy" id="376174"/>
    <lineage>
        <taxon>Bacteria</taxon>
        <taxon>Pseudomonadati</taxon>
        <taxon>Pseudomonadota</taxon>
        <taxon>Alphaproteobacteria</taxon>
        <taxon>Hyphomicrobiales</taxon>
        <taxon>Xanthobacteraceae</taxon>
        <taxon>Labrys</taxon>
    </lineage>
</organism>
<evidence type="ECO:0000259" key="1">
    <source>
        <dbReference type="PROSITE" id="PS50943"/>
    </source>
</evidence>
<dbReference type="InterPro" id="IPR001387">
    <property type="entry name" value="Cro/C1-type_HTH"/>
</dbReference>
<dbReference type="Gene3D" id="1.10.260.40">
    <property type="entry name" value="lambda repressor-like DNA-binding domains"/>
    <property type="match status" value="1"/>
</dbReference>
<dbReference type="Proteomes" id="UP001555786">
    <property type="component" value="Unassembled WGS sequence"/>
</dbReference>
<evidence type="ECO:0000313" key="3">
    <source>
        <dbReference type="Proteomes" id="UP001555786"/>
    </source>
</evidence>
<sequence length="82" mass="8522">MVTTRQVKAARALLGWSQGDLAEHSTVSEPTIARLEAEDGLLGGRPETVAKIVGALVTAGIEFISENGGGFGVRLSQRSANT</sequence>
<dbReference type="CDD" id="cd00093">
    <property type="entry name" value="HTH_XRE"/>
    <property type="match status" value="1"/>
</dbReference>
<comment type="caution">
    <text evidence="2">The sequence shown here is derived from an EMBL/GenBank/DDBJ whole genome shotgun (WGS) entry which is preliminary data.</text>
</comment>
<protein>
    <submittedName>
        <fullName evidence="2">Helix-turn-helix domain-containing protein</fullName>
    </submittedName>
</protein>
<proteinExistence type="predicted"/>
<dbReference type="SUPFAM" id="SSF47413">
    <property type="entry name" value="lambda repressor-like DNA-binding domains"/>
    <property type="match status" value="1"/>
</dbReference>
<dbReference type="PROSITE" id="PS50943">
    <property type="entry name" value="HTH_CROC1"/>
    <property type="match status" value="1"/>
</dbReference>
<feature type="domain" description="HTH cro/C1-type" evidence="1">
    <location>
        <begin position="7"/>
        <end position="36"/>
    </location>
</feature>
<dbReference type="EMBL" id="JBFNQD010000019">
    <property type="protein sequence ID" value="MEW9309934.1"/>
    <property type="molecule type" value="Genomic_DNA"/>
</dbReference>
<dbReference type="Pfam" id="PF01381">
    <property type="entry name" value="HTH_3"/>
    <property type="match status" value="1"/>
</dbReference>
<gene>
    <name evidence="2" type="ORF">ABXS05_30605</name>
</gene>
<keyword evidence="3" id="KW-1185">Reference proteome</keyword>
<evidence type="ECO:0000313" key="2">
    <source>
        <dbReference type="EMBL" id="MEW9309934.1"/>
    </source>
</evidence>
<dbReference type="RefSeq" id="WP_367626522.1">
    <property type="nucleotide sequence ID" value="NZ_JBFNQD010000019.1"/>
</dbReference>
<reference evidence="2 3" key="1">
    <citation type="submission" date="2024-07" db="EMBL/GenBank/DDBJ databases">
        <title>Description of Labrys sedimenti sp. nov., isolated from a diclofenac-degrading enrichment culture.</title>
        <authorList>
            <person name="Tancsics A."/>
            <person name="Csepanyi A."/>
        </authorList>
    </citation>
    <scope>NUCLEOTIDE SEQUENCE [LARGE SCALE GENOMIC DNA]</scope>
    <source>
        <strain evidence="2 3">LMG 23578</strain>
    </source>
</reference>
<dbReference type="InterPro" id="IPR010982">
    <property type="entry name" value="Lambda_DNA-bd_dom_sf"/>
</dbReference>
<accession>A0ABV3PXD6</accession>